<comment type="caution">
    <text evidence="3">The sequence shown here is derived from an EMBL/GenBank/DDBJ whole genome shotgun (WGS) entry which is preliminary data.</text>
</comment>
<proteinExistence type="predicted"/>
<dbReference type="PANTHER" id="PTHR30408">
    <property type="entry name" value="TYPE-1 RESTRICTION ENZYME ECOKI SPECIFICITY PROTEIN"/>
    <property type="match status" value="1"/>
</dbReference>
<evidence type="ECO:0000256" key="1">
    <source>
        <dbReference type="ARBA" id="ARBA00022747"/>
    </source>
</evidence>
<name>X1HY24_9ZZZZ</name>
<dbReference type="Gene3D" id="3.90.220.20">
    <property type="entry name" value="DNA methylase specificity domains"/>
    <property type="match status" value="1"/>
</dbReference>
<dbReference type="GO" id="GO:0003677">
    <property type="term" value="F:DNA binding"/>
    <property type="evidence" value="ECO:0007669"/>
    <property type="project" value="UniProtKB-KW"/>
</dbReference>
<keyword evidence="2" id="KW-0238">DNA-binding</keyword>
<reference evidence="3" key="1">
    <citation type="journal article" date="2014" name="Front. Microbiol.">
        <title>High frequency of phylogenetically diverse reductive dehalogenase-homologous genes in deep subseafloor sedimentary metagenomes.</title>
        <authorList>
            <person name="Kawai M."/>
            <person name="Futagami T."/>
            <person name="Toyoda A."/>
            <person name="Takaki Y."/>
            <person name="Nishi S."/>
            <person name="Hori S."/>
            <person name="Arai W."/>
            <person name="Tsubouchi T."/>
            <person name="Morono Y."/>
            <person name="Uchiyama I."/>
            <person name="Ito T."/>
            <person name="Fujiyama A."/>
            <person name="Inagaki F."/>
            <person name="Takami H."/>
        </authorList>
    </citation>
    <scope>NUCLEOTIDE SEQUENCE</scope>
    <source>
        <strain evidence="3">Expedition CK06-06</strain>
    </source>
</reference>
<dbReference type="PANTHER" id="PTHR30408:SF12">
    <property type="entry name" value="TYPE I RESTRICTION ENZYME MJAVIII SPECIFICITY SUBUNIT"/>
    <property type="match status" value="1"/>
</dbReference>
<gene>
    <name evidence="3" type="ORF">S03H2_33726</name>
</gene>
<dbReference type="InterPro" id="IPR052021">
    <property type="entry name" value="Type-I_RS_S_subunit"/>
</dbReference>
<dbReference type="EMBL" id="BARU01020546">
    <property type="protein sequence ID" value="GAH50198.1"/>
    <property type="molecule type" value="Genomic_DNA"/>
</dbReference>
<dbReference type="InterPro" id="IPR044946">
    <property type="entry name" value="Restrct_endonuc_typeI_TRD_sf"/>
</dbReference>
<protein>
    <recommendedName>
        <fullName evidence="4">Type I restriction modification DNA specificity domain-containing protein</fullName>
    </recommendedName>
</protein>
<evidence type="ECO:0008006" key="4">
    <source>
        <dbReference type="Google" id="ProtNLM"/>
    </source>
</evidence>
<keyword evidence="1" id="KW-0680">Restriction system</keyword>
<sequence length="172" mass="19608">PYLLPEGWEWCHIDDIAFKVTDGEHATPLRADKGFYLLSARNVTNQGINLSNVDYVGEHEYNRIRRRCDPDIDDILISCSGSVGRVCLVDKSNTYVMVRSAALIKPSLKDIYSKYVCYCLRSNLVQNQIIIKSRQMAQANLFLAACRRSIFLAYQIKYFGSNEAFDRSLAPL</sequence>
<evidence type="ECO:0000313" key="3">
    <source>
        <dbReference type="EMBL" id="GAH50198.1"/>
    </source>
</evidence>
<feature type="non-terminal residue" evidence="3">
    <location>
        <position position="1"/>
    </location>
</feature>
<organism evidence="3">
    <name type="scientific">marine sediment metagenome</name>
    <dbReference type="NCBI Taxonomy" id="412755"/>
    <lineage>
        <taxon>unclassified sequences</taxon>
        <taxon>metagenomes</taxon>
        <taxon>ecological metagenomes</taxon>
    </lineage>
</organism>
<evidence type="ECO:0000256" key="2">
    <source>
        <dbReference type="ARBA" id="ARBA00023125"/>
    </source>
</evidence>
<dbReference type="AlphaFoldDB" id="X1HY24"/>
<accession>X1HY24</accession>
<dbReference type="GO" id="GO:0009307">
    <property type="term" value="P:DNA restriction-modification system"/>
    <property type="evidence" value="ECO:0007669"/>
    <property type="project" value="UniProtKB-KW"/>
</dbReference>
<dbReference type="SUPFAM" id="SSF116734">
    <property type="entry name" value="DNA methylase specificity domain"/>
    <property type="match status" value="1"/>
</dbReference>